<name>A0ABN9SRJ7_9DINO</name>
<keyword evidence="1" id="KW-0175">Coiled coil</keyword>
<feature type="compositionally biased region" description="Low complexity" evidence="2">
    <location>
        <begin position="709"/>
        <end position="719"/>
    </location>
</feature>
<evidence type="ECO:0000313" key="4">
    <source>
        <dbReference type="Proteomes" id="UP001189429"/>
    </source>
</evidence>
<comment type="caution">
    <text evidence="3">The sequence shown here is derived from an EMBL/GenBank/DDBJ whole genome shotgun (WGS) entry which is preliminary data.</text>
</comment>
<feature type="non-terminal residue" evidence="3">
    <location>
        <position position="758"/>
    </location>
</feature>
<feature type="region of interest" description="Disordered" evidence="2">
    <location>
        <begin position="420"/>
        <end position="444"/>
    </location>
</feature>
<feature type="coiled-coil region" evidence="1">
    <location>
        <begin position="16"/>
        <end position="98"/>
    </location>
</feature>
<protein>
    <recommendedName>
        <fullName evidence="5">Centrosomal protein POC5</fullName>
    </recommendedName>
</protein>
<dbReference type="EMBL" id="CAUYUJ010012781">
    <property type="protein sequence ID" value="CAK0834603.1"/>
    <property type="molecule type" value="Genomic_DNA"/>
</dbReference>
<keyword evidence="4" id="KW-1185">Reference proteome</keyword>
<dbReference type="Proteomes" id="UP001189429">
    <property type="component" value="Unassembled WGS sequence"/>
</dbReference>
<feature type="region of interest" description="Disordered" evidence="2">
    <location>
        <begin position="709"/>
        <end position="758"/>
    </location>
</feature>
<feature type="non-terminal residue" evidence="3">
    <location>
        <position position="1"/>
    </location>
</feature>
<gene>
    <name evidence="3" type="ORF">PCOR1329_LOCUS31987</name>
</gene>
<feature type="coiled-coil region" evidence="1">
    <location>
        <begin position="266"/>
        <end position="370"/>
    </location>
</feature>
<accession>A0ABN9SRJ7</accession>
<feature type="coiled-coil region" evidence="1">
    <location>
        <begin position="468"/>
        <end position="520"/>
    </location>
</feature>
<evidence type="ECO:0008006" key="5">
    <source>
        <dbReference type="Google" id="ProtNLM"/>
    </source>
</evidence>
<reference evidence="3" key="1">
    <citation type="submission" date="2023-10" db="EMBL/GenBank/DDBJ databases">
        <authorList>
            <person name="Chen Y."/>
            <person name="Shah S."/>
            <person name="Dougan E. K."/>
            <person name="Thang M."/>
            <person name="Chan C."/>
        </authorList>
    </citation>
    <scope>NUCLEOTIDE SEQUENCE [LARGE SCALE GENOMIC DNA]</scope>
</reference>
<evidence type="ECO:0000256" key="2">
    <source>
        <dbReference type="SAM" id="MobiDB-lite"/>
    </source>
</evidence>
<feature type="coiled-coil region" evidence="1">
    <location>
        <begin position="175"/>
        <end position="202"/>
    </location>
</feature>
<organism evidence="3 4">
    <name type="scientific">Prorocentrum cordatum</name>
    <dbReference type="NCBI Taxonomy" id="2364126"/>
    <lineage>
        <taxon>Eukaryota</taxon>
        <taxon>Sar</taxon>
        <taxon>Alveolata</taxon>
        <taxon>Dinophyceae</taxon>
        <taxon>Prorocentrales</taxon>
        <taxon>Prorocentraceae</taxon>
        <taxon>Prorocentrum</taxon>
    </lineage>
</organism>
<evidence type="ECO:0000313" key="3">
    <source>
        <dbReference type="EMBL" id="CAK0834603.1"/>
    </source>
</evidence>
<evidence type="ECO:0000256" key="1">
    <source>
        <dbReference type="SAM" id="Coils"/>
    </source>
</evidence>
<sequence length="758" mass="81212">YADGEPHCGGPPALRLQELERERLRHWRAAEALQEQLGRCQQELGQSRRRAEELAGVAADLESQVQAEREARVVAGAAAAAERDAEALADRAARQREADDLRAANAAEVAAAQAGAARVRVQLAAAEDAAAASGAEAAEVCQMARETSAQLAVCKGECLAWQASARRHEARAEHAAELQLQLRSLQAERAARDEEARDLRVQLQSLQMVAAAVRVPDGSTTETGPGGGAGIASDVTSWGPFAEALADRAAMQREADAFFEANRAEVAAAQADAARVREQLAAAEDAAAASAAEASEICQMAQEASAQQRRQLAACEDECHAWQASARLHHARAEQTTELQVQLRSLQAERAAHDEEARDLRLQLQSLQMEAAAACALDGGTAEPGPPCEGASWSAVGVRGRAGSVGSARQRVLSPDELLASPGAPLYRRPPGSASKAEWPERDAEALTDRAAMQREADALFEANSAEVAAAQADAARFREQLAAAEDAAAASVAEASEICQMAQEASAQQRRQLAACEDECHAWQASARLHQARAEQTMELHMQLRSLERVQAEARMRRLPAGVRLARSWARREERMILAMWHVVSKHRRCVQSVALRQGHSLRLGIVALRVLWAWARSVRRPRIVRTSRWGIREHWRATRQLIDALRRLLAAWRAASAAARQLGRLRWVAPADLAEGHRRALVPEPVPPWPPPVIRAVPLGAAPPPAAQGAQACGRPPVLRAVPAGAEAPSGRQGGGEACGWPPSGRQGPPGGPGDQ</sequence>
<proteinExistence type="predicted"/>